<evidence type="ECO:0000256" key="1">
    <source>
        <dbReference type="SAM" id="MobiDB-lite"/>
    </source>
</evidence>
<gene>
    <name evidence="3" type="ORF">N801_00080</name>
</gene>
<dbReference type="EMBL" id="AVPL01000090">
    <property type="protein sequence ID" value="KGN38388.1"/>
    <property type="molecule type" value="Genomic_DNA"/>
</dbReference>
<dbReference type="Pfam" id="PF14530">
    <property type="entry name" value="DUF4439"/>
    <property type="match status" value="1"/>
</dbReference>
<evidence type="ECO:0000259" key="2">
    <source>
        <dbReference type="Pfam" id="PF14530"/>
    </source>
</evidence>
<dbReference type="SUPFAM" id="SSF47240">
    <property type="entry name" value="Ferritin-like"/>
    <property type="match status" value="1"/>
</dbReference>
<dbReference type="InterPro" id="IPR009078">
    <property type="entry name" value="Ferritin-like_SF"/>
</dbReference>
<feature type="region of interest" description="Disordered" evidence="1">
    <location>
        <begin position="103"/>
        <end position="146"/>
    </location>
</feature>
<dbReference type="Proteomes" id="UP000030013">
    <property type="component" value="Unassembled WGS sequence"/>
</dbReference>
<proteinExistence type="predicted"/>
<dbReference type="RefSeq" id="WP_035940672.1">
    <property type="nucleotide sequence ID" value="NZ_AVPL01000090.1"/>
</dbReference>
<dbReference type="InterPro" id="IPR029447">
    <property type="entry name" value="DUF4439"/>
</dbReference>
<name>A0A0A0JMM4_9MICO</name>
<sequence length="337" mass="33852">MGDPTPPATRPTRRLVGAGALGALVGVLTGCGIRLEDDAPRVPLVPTREPIPAEAALLRLLGAVQAAALAPADATAPLSPVLAALHTRQAEVLRDALRQRGVPQDALPSSMPSPTATPTPSVSASVPTPTGTGSPSPSASPSPTVPRTVVAVEGSIVSAADGCAAAETELRPPVLALLAQAHAATELATGSRADRPDPAPPWSRPELLVPLVDATRRAVYLLEVAAARTPGKAQRTAREGIARLDTLTVEVVEAAGAAAPVPDLGYPLPRPVTTPAEAAALATETLATLLAAWGAQLAALTSGDAEAAFADVSRWLGSVAAEAHRGGTPLTAFPGLA</sequence>
<protein>
    <recommendedName>
        <fullName evidence="2">DUF4439 domain-containing protein</fullName>
    </recommendedName>
</protein>
<comment type="caution">
    <text evidence="3">The sequence shown here is derived from an EMBL/GenBank/DDBJ whole genome shotgun (WGS) entry which is preliminary data.</text>
</comment>
<organism evidence="3 4">
    <name type="scientific">Knoellia aerolata DSM 18566</name>
    <dbReference type="NCBI Taxonomy" id="1385519"/>
    <lineage>
        <taxon>Bacteria</taxon>
        <taxon>Bacillati</taxon>
        <taxon>Actinomycetota</taxon>
        <taxon>Actinomycetes</taxon>
        <taxon>Micrococcales</taxon>
        <taxon>Intrasporangiaceae</taxon>
        <taxon>Knoellia</taxon>
    </lineage>
</organism>
<evidence type="ECO:0000313" key="3">
    <source>
        <dbReference type="EMBL" id="KGN38388.1"/>
    </source>
</evidence>
<dbReference type="eggNOG" id="ENOG5031VWS">
    <property type="taxonomic scope" value="Bacteria"/>
</dbReference>
<dbReference type="AlphaFoldDB" id="A0A0A0JMM4"/>
<dbReference type="Gene3D" id="1.20.1260.10">
    <property type="match status" value="1"/>
</dbReference>
<reference evidence="3 4" key="1">
    <citation type="submission" date="2013-08" db="EMBL/GenBank/DDBJ databases">
        <title>The genome sequence of Knoellia aerolata.</title>
        <authorList>
            <person name="Zhu W."/>
            <person name="Wang G."/>
        </authorList>
    </citation>
    <scope>NUCLEOTIDE SEQUENCE [LARGE SCALE GENOMIC DNA]</scope>
    <source>
        <strain evidence="3 4">DSM 18566</strain>
    </source>
</reference>
<accession>A0A0A0JMM4</accession>
<dbReference type="OrthoDB" id="5146090at2"/>
<dbReference type="STRING" id="1385519.N801_00080"/>
<evidence type="ECO:0000313" key="4">
    <source>
        <dbReference type="Proteomes" id="UP000030013"/>
    </source>
</evidence>
<keyword evidence="4" id="KW-1185">Reference proteome</keyword>
<dbReference type="InterPro" id="IPR012347">
    <property type="entry name" value="Ferritin-like"/>
</dbReference>
<feature type="compositionally biased region" description="Low complexity" evidence="1">
    <location>
        <begin position="108"/>
        <end position="137"/>
    </location>
</feature>
<feature type="domain" description="DUF4439" evidence="2">
    <location>
        <begin position="214"/>
        <end position="336"/>
    </location>
</feature>